<dbReference type="EMBL" id="MKIM01000032">
    <property type="protein sequence ID" value="OLP42516.1"/>
    <property type="molecule type" value="Genomic_DNA"/>
</dbReference>
<name>A0A1Q8ZKX9_9HYPH</name>
<dbReference type="Gene3D" id="3.90.1530.10">
    <property type="entry name" value="Conserved hypothetical protein from pyrococcus furiosus pfu- 392566-001, ParB domain"/>
    <property type="match status" value="1"/>
</dbReference>
<protein>
    <submittedName>
        <fullName evidence="1">Uncharacterized protein</fullName>
    </submittedName>
</protein>
<dbReference type="RefSeq" id="WP_075641673.1">
    <property type="nucleotide sequence ID" value="NZ_MKIM01000032.1"/>
</dbReference>
<dbReference type="InterPro" id="IPR036086">
    <property type="entry name" value="ParB/Sulfiredoxin_sf"/>
</dbReference>
<proteinExistence type="predicted"/>
<comment type="caution">
    <text evidence="1">The sequence shown here is derived from an EMBL/GenBank/DDBJ whole genome shotgun (WGS) entry which is preliminary data.</text>
</comment>
<dbReference type="OrthoDB" id="8565623at2"/>
<evidence type="ECO:0000313" key="1">
    <source>
        <dbReference type="EMBL" id="OLP42516.1"/>
    </source>
</evidence>
<organism evidence="1 2">
    <name type="scientific">Rhizobium oryziradicis</name>
    <dbReference type="NCBI Taxonomy" id="1867956"/>
    <lineage>
        <taxon>Bacteria</taxon>
        <taxon>Pseudomonadati</taxon>
        <taxon>Pseudomonadota</taxon>
        <taxon>Alphaproteobacteria</taxon>
        <taxon>Hyphomicrobiales</taxon>
        <taxon>Rhizobiaceae</taxon>
        <taxon>Rhizobium/Agrobacterium group</taxon>
        <taxon>Rhizobium</taxon>
    </lineage>
</organism>
<evidence type="ECO:0000313" key="2">
    <source>
        <dbReference type="Proteomes" id="UP000186894"/>
    </source>
</evidence>
<dbReference type="SUPFAM" id="SSF110849">
    <property type="entry name" value="ParB/Sulfiredoxin"/>
    <property type="match status" value="1"/>
</dbReference>
<reference evidence="1 2" key="1">
    <citation type="submission" date="2016-09" db="EMBL/GenBank/DDBJ databases">
        <title>Rhizobium oryziradicis sp. nov., isolated from the root of rice.</title>
        <authorList>
            <person name="Zhao J."/>
            <person name="Zhang X."/>
        </authorList>
    </citation>
    <scope>NUCLEOTIDE SEQUENCE [LARGE SCALE GENOMIC DNA]</scope>
    <source>
        <strain evidence="1 2">N19</strain>
    </source>
</reference>
<dbReference type="Proteomes" id="UP000186894">
    <property type="component" value="Unassembled WGS sequence"/>
</dbReference>
<accession>A0A1Q8ZKX9</accession>
<dbReference type="CDD" id="cd16400">
    <property type="entry name" value="ParB_Srx_like_nuclease"/>
    <property type="match status" value="1"/>
</dbReference>
<dbReference type="STRING" id="1867956.BJF95_23285"/>
<sequence>MSYKFAPTECLVATEDVDDLAVENLYKRIVQAKIWTRPIAVERNHMLVMDGHHRLEVAKRLQLSVVPVVLLDYQTVSVTSWRAEDHITPEHIFAMARSGRKFPIKTTRHIFPDTYPGCNVPLSTLIAPPETQREMRHHNRAVGA</sequence>
<dbReference type="AlphaFoldDB" id="A0A1Q8ZKX9"/>
<gene>
    <name evidence="1" type="ORF">BJF95_23285</name>
</gene>
<keyword evidence="2" id="KW-1185">Reference proteome</keyword>